<dbReference type="Proteomes" id="UP001190465">
    <property type="component" value="Chromosome"/>
</dbReference>
<name>A0ABM9LWS1_9MYCO</name>
<accession>A0ABM9LWS1</accession>
<evidence type="ECO:0000313" key="2">
    <source>
        <dbReference type="Proteomes" id="UP001190465"/>
    </source>
</evidence>
<gene>
    <name evidence="1" type="ORF">MU0053_003093</name>
</gene>
<dbReference type="EMBL" id="OY726397">
    <property type="protein sequence ID" value="CAJ1506053.1"/>
    <property type="molecule type" value="Genomic_DNA"/>
</dbReference>
<sequence length="83" mass="8731">MTISPTDVRRLLAAPDTDALLVLIEGRTEVIPAAALDSDEFRGALTVTSRTELIDRVGSADPTEHEVSEQAASLDAEIANLGA</sequence>
<evidence type="ECO:0000313" key="1">
    <source>
        <dbReference type="EMBL" id="CAJ1506053.1"/>
    </source>
</evidence>
<proteinExistence type="predicted"/>
<dbReference type="RefSeq" id="WP_308478512.1">
    <property type="nucleotide sequence ID" value="NZ_OY726397.1"/>
</dbReference>
<reference evidence="1 2" key="1">
    <citation type="submission" date="2023-08" db="EMBL/GenBank/DDBJ databases">
        <authorList>
            <person name="Folkvardsen B D."/>
            <person name="Norman A."/>
        </authorList>
    </citation>
    <scope>NUCLEOTIDE SEQUENCE [LARGE SCALE GENOMIC DNA]</scope>
    <source>
        <strain evidence="1 2">Mu0053</strain>
    </source>
</reference>
<evidence type="ECO:0008006" key="3">
    <source>
        <dbReference type="Google" id="ProtNLM"/>
    </source>
</evidence>
<protein>
    <recommendedName>
        <fullName evidence="3">Pyridine nucleotide-disulfide oxidoreductase</fullName>
    </recommendedName>
</protein>
<keyword evidence="2" id="KW-1185">Reference proteome</keyword>
<organism evidence="1 2">
    <name type="scientific">[Mycobacterium] burgundiense</name>
    <dbReference type="NCBI Taxonomy" id="3064286"/>
    <lineage>
        <taxon>Bacteria</taxon>
        <taxon>Bacillati</taxon>
        <taxon>Actinomycetota</taxon>
        <taxon>Actinomycetes</taxon>
        <taxon>Mycobacteriales</taxon>
        <taxon>Mycobacteriaceae</taxon>
        <taxon>Mycolicibacterium</taxon>
    </lineage>
</organism>